<organism evidence="1 2">
    <name type="scientific">Clostridium saccharobutylicum DSM 13864</name>
    <dbReference type="NCBI Taxonomy" id="1345695"/>
    <lineage>
        <taxon>Bacteria</taxon>
        <taxon>Bacillati</taxon>
        <taxon>Bacillota</taxon>
        <taxon>Clostridia</taxon>
        <taxon>Eubacteriales</taxon>
        <taxon>Clostridiaceae</taxon>
        <taxon>Clostridium</taxon>
    </lineage>
</organism>
<keyword evidence="2" id="KW-1185">Reference proteome</keyword>
<dbReference type="KEGG" id="csb:CLSA_c22690"/>
<accession>U5MR12</accession>
<dbReference type="EMBL" id="CP006721">
    <property type="protein sequence ID" value="AGX43244.1"/>
    <property type="molecule type" value="Genomic_DNA"/>
</dbReference>
<dbReference type="Proteomes" id="UP000017118">
    <property type="component" value="Chromosome"/>
</dbReference>
<sequence length="43" mass="5117">MLDTVYPIVYMDAVDFKVRGEHRIYKTDTEEISLGQLDELKKR</sequence>
<evidence type="ECO:0000313" key="2">
    <source>
        <dbReference type="Proteomes" id="UP000017118"/>
    </source>
</evidence>
<proteinExistence type="predicted"/>
<evidence type="ECO:0000313" key="1">
    <source>
        <dbReference type="EMBL" id="AGX43244.1"/>
    </source>
</evidence>
<protein>
    <submittedName>
        <fullName evidence="1">Uncharacterized protein</fullName>
    </submittedName>
</protein>
<reference evidence="1 2" key="1">
    <citation type="journal article" date="2013" name="Genome Announc.">
        <title>Complete Genome Sequence of the Solvent Producer Clostridium saccharobutylicum NCP262 (DSM 13864).</title>
        <authorList>
            <person name="Poehlein A."/>
            <person name="Hartwich K."/>
            <person name="Krabben P."/>
            <person name="Ehrenreich A."/>
            <person name="Liebl W."/>
            <person name="Durre P."/>
            <person name="Gottschalk G."/>
            <person name="Daniel R."/>
        </authorList>
    </citation>
    <scope>NUCLEOTIDE SEQUENCE [LARGE SCALE GENOMIC DNA]</scope>
    <source>
        <strain evidence="1">DSM 13864</strain>
    </source>
</reference>
<name>U5MR12_CLOSA</name>
<dbReference type="AlphaFoldDB" id="U5MR12"/>
<gene>
    <name evidence="1" type="ORF">CLSA_c22690</name>
</gene>
<dbReference type="HOGENOM" id="CLU_3231891_0_0_9"/>
<dbReference type="PATRIC" id="fig|1345695.3.peg.2240"/>